<feature type="transmembrane region" description="Helical" evidence="1">
    <location>
        <begin position="119"/>
        <end position="152"/>
    </location>
</feature>
<keyword evidence="1" id="KW-0812">Transmembrane</keyword>
<evidence type="ECO:0000256" key="1">
    <source>
        <dbReference type="SAM" id="Phobius"/>
    </source>
</evidence>
<dbReference type="Proteomes" id="UP001548590">
    <property type="component" value="Unassembled WGS sequence"/>
</dbReference>
<feature type="transmembrane region" description="Helical" evidence="1">
    <location>
        <begin position="217"/>
        <end position="244"/>
    </location>
</feature>
<dbReference type="InterPro" id="IPR047798">
    <property type="entry name" value="BPSS1780-like"/>
</dbReference>
<feature type="transmembrane region" description="Helical" evidence="1">
    <location>
        <begin position="55"/>
        <end position="74"/>
    </location>
</feature>
<evidence type="ECO:0000313" key="3">
    <source>
        <dbReference type="Proteomes" id="UP001548590"/>
    </source>
</evidence>
<reference evidence="2 3" key="1">
    <citation type="submission" date="2024-07" db="EMBL/GenBank/DDBJ databases">
        <title>Uliginosibacterium paludis KCTC:42655.</title>
        <authorList>
            <person name="Kim M.K."/>
        </authorList>
    </citation>
    <scope>NUCLEOTIDE SEQUENCE [LARGE SCALE GENOMIC DNA]</scope>
    <source>
        <strain evidence="2 3">KCTC 42655</strain>
    </source>
</reference>
<sequence length="263" mass="28079">MSSTEHNPYTPPAAVIEDERIATENSSFIPGGRRVPAGNGLGWLATGWRFFTQSALNWIALSLVFGVLWFVLSIIPGVNFLAGIIFPVFTGGIMIACENQRQTGSLAIGDLFAGFREKLGPLALVGLISIGLSFATMIPLLLLFGLSFFGVIFGASALPSLGAFSIGGIVLAVVLMLVIGCVLWSVLWFAPALICLQNLAPMEAMKASFWGCWRNPLAGLLYGLGALFLLIIGAIPLLLGLLVVMPMLSASVYAGYRDIYFEE</sequence>
<dbReference type="RefSeq" id="WP_345923142.1">
    <property type="nucleotide sequence ID" value="NZ_JBDIVF010000001.1"/>
</dbReference>
<name>A0ABV2CPN5_9RHOO</name>
<gene>
    <name evidence="2" type="ORF">ABVT11_08475</name>
</gene>
<feature type="transmembrane region" description="Helical" evidence="1">
    <location>
        <begin position="164"/>
        <end position="196"/>
    </location>
</feature>
<keyword evidence="3" id="KW-1185">Reference proteome</keyword>
<organism evidence="2 3">
    <name type="scientific">Uliginosibacterium paludis</name>
    <dbReference type="NCBI Taxonomy" id="1615952"/>
    <lineage>
        <taxon>Bacteria</taxon>
        <taxon>Pseudomonadati</taxon>
        <taxon>Pseudomonadota</taxon>
        <taxon>Betaproteobacteria</taxon>
        <taxon>Rhodocyclales</taxon>
        <taxon>Zoogloeaceae</taxon>
        <taxon>Uliginosibacterium</taxon>
    </lineage>
</organism>
<evidence type="ECO:0000313" key="2">
    <source>
        <dbReference type="EMBL" id="MET1489859.1"/>
    </source>
</evidence>
<accession>A0ABV2CPN5</accession>
<proteinExistence type="predicted"/>
<keyword evidence="1" id="KW-1133">Transmembrane helix</keyword>
<protein>
    <submittedName>
        <fullName evidence="2">BPSS1780 family membrane protein</fullName>
    </submittedName>
</protein>
<keyword evidence="1" id="KW-0472">Membrane</keyword>
<comment type="caution">
    <text evidence="2">The sequence shown here is derived from an EMBL/GenBank/DDBJ whole genome shotgun (WGS) entry which is preliminary data.</text>
</comment>
<feature type="transmembrane region" description="Helical" evidence="1">
    <location>
        <begin position="80"/>
        <end position="98"/>
    </location>
</feature>
<dbReference type="NCBIfam" id="NF041043">
    <property type="entry name" value="BPSS1780_fam"/>
    <property type="match status" value="1"/>
</dbReference>
<dbReference type="EMBL" id="JBEWLZ010000004">
    <property type="protein sequence ID" value="MET1489859.1"/>
    <property type="molecule type" value="Genomic_DNA"/>
</dbReference>